<organism evidence="1 2">
    <name type="scientific">Limulus polyphemus</name>
    <name type="common">Atlantic horseshoe crab</name>
    <dbReference type="NCBI Taxonomy" id="6850"/>
    <lineage>
        <taxon>Eukaryota</taxon>
        <taxon>Metazoa</taxon>
        <taxon>Ecdysozoa</taxon>
        <taxon>Arthropoda</taxon>
        <taxon>Chelicerata</taxon>
        <taxon>Merostomata</taxon>
        <taxon>Xiphosura</taxon>
        <taxon>Limulidae</taxon>
        <taxon>Limulus</taxon>
    </lineage>
</organism>
<proteinExistence type="predicted"/>
<reference evidence="2" key="1">
    <citation type="submission" date="2025-08" db="UniProtKB">
        <authorList>
            <consortium name="RefSeq"/>
        </authorList>
    </citation>
    <scope>IDENTIFICATION</scope>
    <source>
        <tissue evidence="2">Muscle</tissue>
    </source>
</reference>
<sequence>MAQLPRPASNYTRELYFMFLCASIMRKVPGSVERHVTDLNCWSELKSESPGTLKTLRTINTLHQKILTSKDIVFRTIGYYLHTCVILTYSLELCIRHLGGSE</sequence>
<accession>A0ABM1TMR2</accession>
<protein>
    <submittedName>
        <fullName evidence="2">Uncharacterized protein LOC111089272</fullName>
    </submittedName>
</protein>
<gene>
    <name evidence="2" type="primary">LOC111089272</name>
</gene>
<keyword evidence="1" id="KW-1185">Reference proteome</keyword>
<evidence type="ECO:0000313" key="1">
    <source>
        <dbReference type="Proteomes" id="UP000694941"/>
    </source>
</evidence>
<evidence type="ECO:0000313" key="2">
    <source>
        <dbReference type="RefSeq" id="XP_022257168.1"/>
    </source>
</evidence>
<dbReference type="GeneID" id="111089272"/>
<name>A0ABM1TMR2_LIMPO</name>
<dbReference type="RefSeq" id="XP_022257168.1">
    <property type="nucleotide sequence ID" value="XM_022401460.1"/>
</dbReference>
<dbReference type="Proteomes" id="UP000694941">
    <property type="component" value="Unplaced"/>
</dbReference>